<reference evidence="10" key="2">
    <citation type="submission" date="2020-09" db="EMBL/GenBank/DDBJ databases">
        <authorList>
            <person name="Sun Q."/>
            <person name="Ohkuma M."/>
        </authorList>
    </citation>
    <scope>NUCLEOTIDE SEQUENCE</scope>
    <source>
        <strain evidence="10">JCM 30804</strain>
    </source>
</reference>
<dbReference type="Gene3D" id="3.40.190.10">
    <property type="entry name" value="Periplasmic binding protein-like II"/>
    <property type="match status" value="2"/>
</dbReference>
<comment type="subcellular location">
    <subcellularLocation>
        <location evidence="1">Membrane</location>
        <topology evidence="1">Multi-pass membrane protein</topology>
    </subcellularLocation>
</comment>
<sequence>MILAMFVGAGVGLFFGESVGWLSHIGTAVILLMQMTVLPFIIVSLIGGIGKLQQSTAMLIFSRAGAIMALLWAVGLVVIAFVPVSFPIFEAASFFSVSSIEPVQPIDYFKLYIPANPFESMADGYVPAMVVFSMAIGLALIGIDEQSKQPILSLMQTVGETFGRITQGLVKVLPIGIFAMSAAAAGTMGIDEFASMQVYLVSYFLMCLLLTFIILPWIVASLTPITFQQTLNISKSSLVTAFATGNIFIVIPVIVDECKQVMKSHHALTEDNATLIEILVPIAYTFPNIGKLTVILFVYFAGWFNGTPIELTDLASLSISGLLSLFGSVYVAIPFLLNLAHLPADLFQLFVMAGFITGKFGSITATMNLFVLTLLTACLFAKRLRAKPPQLLKLAIGTSLGIGLTLMTLKIGMGLFINPPETTSSVIANMQVADKVPTKVNRQRPILGETPTQPIASIQHIRERGLLRVGYIPSNVPFSYYNNAGKLVGFDTAMASKLANDLNVQVEFVPFRQGELAQALQAGYFDIAMSGLAMDIQQMDQLSYSDPILELNLAVATKDYLVNRFKRNDSIRQMENITIAYVEHDDRVENVKRTLPGIRFVKIGAYQQFFRQKDDKYDAVIISAEAGSAWTLFFPSYGVAILENNSRYPVAYAVAPNNQSLLNYINNWQKLRRVDGHQQKFYDYWMLGVGAKEEQPRWSIIRDVLHWVE</sequence>
<feature type="transmembrane region" description="Helical" evidence="8">
    <location>
        <begin position="172"/>
        <end position="190"/>
    </location>
</feature>
<dbReference type="PANTHER" id="PTHR35936">
    <property type="entry name" value="MEMBRANE-BOUND LYTIC MUREIN TRANSGLYCOSYLASE F"/>
    <property type="match status" value="1"/>
</dbReference>
<dbReference type="CDD" id="cd13530">
    <property type="entry name" value="PBP2_peptides_like"/>
    <property type="match status" value="1"/>
</dbReference>
<feature type="transmembrane region" description="Helical" evidence="8">
    <location>
        <begin position="275"/>
        <end position="302"/>
    </location>
</feature>
<keyword evidence="6 8" id="KW-1133">Transmembrane helix</keyword>
<organism evidence="10 11">
    <name type="scientific">Shewanella gelidii</name>
    <dbReference type="NCBI Taxonomy" id="1642821"/>
    <lineage>
        <taxon>Bacteria</taxon>
        <taxon>Pseudomonadati</taxon>
        <taxon>Pseudomonadota</taxon>
        <taxon>Gammaproteobacteria</taxon>
        <taxon>Alteromonadales</taxon>
        <taxon>Shewanellaceae</taxon>
        <taxon>Shewanella</taxon>
    </lineage>
</organism>
<evidence type="ECO:0000256" key="5">
    <source>
        <dbReference type="ARBA" id="ARBA00022729"/>
    </source>
</evidence>
<dbReference type="Gene3D" id="1.10.3860.10">
    <property type="entry name" value="Sodium:dicarboxylate symporter"/>
    <property type="match status" value="1"/>
</dbReference>
<feature type="transmembrane region" description="Helical" evidence="8">
    <location>
        <begin position="67"/>
        <end position="89"/>
    </location>
</feature>
<feature type="transmembrane region" description="Helical" evidence="8">
    <location>
        <begin position="391"/>
        <end position="417"/>
    </location>
</feature>
<dbReference type="InterPro" id="IPR001638">
    <property type="entry name" value="Solute-binding_3/MltF_N"/>
</dbReference>
<accession>A0A917JVS6</accession>
<protein>
    <submittedName>
        <fullName evidence="10">ABC transporter substrate-binding protein</fullName>
    </submittedName>
</protein>
<dbReference type="EMBL" id="BMPZ01000005">
    <property type="protein sequence ID" value="GGI84018.1"/>
    <property type="molecule type" value="Genomic_DNA"/>
</dbReference>
<evidence type="ECO:0000259" key="9">
    <source>
        <dbReference type="SMART" id="SM00062"/>
    </source>
</evidence>
<dbReference type="GO" id="GO:0015293">
    <property type="term" value="F:symporter activity"/>
    <property type="evidence" value="ECO:0007669"/>
    <property type="project" value="InterPro"/>
</dbReference>
<comment type="similarity">
    <text evidence="2">Belongs to the bacterial solute-binding protein 3 family.</text>
</comment>
<evidence type="ECO:0000256" key="3">
    <source>
        <dbReference type="ARBA" id="ARBA00022448"/>
    </source>
</evidence>
<keyword evidence="5" id="KW-0732">Signal</keyword>
<feature type="domain" description="Solute-binding protein family 3/N-terminal" evidence="9">
    <location>
        <begin position="466"/>
        <end position="689"/>
    </location>
</feature>
<proteinExistence type="inferred from homology"/>
<dbReference type="PRINTS" id="PR00173">
    <property type="entry name" value="EDTRNSPORT"/>
</dbReference>
<dbReference type="Pfam" id="PF00497">
    <property type="entry name" value="SBP_bac_3"/>
    <property type="match status" value="1"/>
</dbReference>
<dbReference type="AlphaFoldDB" id="A0A917JVS6"/>
<keyword evidence="3" id="KW-0813">Transport</keyword>
<keyword evidence="4 8" id="KW-0812">Transmembrane</keyword>
<comment type="caution">
    <text evidence="10">The sequence shown here is derived from an EMBL/GenBank/DDBJ whole genome shotgun (WGS) entry which is preliminary data.</text>
</comment>
<dbReference type="InterPro" id="IPR036458">
    <property type="entry name" value="Na:dicarbo_symporter_sf"/>
</dbReference>
<keyword evidence="11" id="KW-1185">Reference proteome</keyword>
<dbReference type="GO" id="GO:0016020">
    <property type="term" value="C:membrane"/>
    <property type="evidence" value="ECO:0007669"/>
    <property type="project" value="UniProtKB-SubCell"/>
</dbReference>
<evidence type="ECO:0000256" key="2">
    <source>
        <dbReference type="ARBA" id="ARBA00010333"/>
    </source>
</evidence>
<feature type="transmembrane region" description="Helical" evidence="8">
    <location>
        <begin position="314"/>
        <end position="337"/>
    </location>
</feature>
<gene>
    <name evidence="10" type="ORF">GCM10009332_21600</name>
</gene>
<dbReference type="SMART" id="SM00062">
    <property type="entry name" value="PBPb"/>
    <property type="match status" value="1"/>
</dbReference>
<evidence type="ECO:0000256" key="6">
    <source>
        <dbReference type="ARBA" id="ARBA00022989"/>
    </source>
</evidence>
<feature type="transmembrane region" description="Helical" evidence="8">
    <location>
        <begin position="26"/>
        <end position="46"/>
    </location>
</feature>
<evidence type="ECO:0000256" key="1">
    <source>
        <dbReference type="ARBA" id="ARBA00004141"/>
    </source>
</evidence>
<name>A0A917JVS6_9GAMM</name>
<evidence type="ECO:0000256" key="8">
    <source>
        <dbReference type="SAM" id="Phobius"/>
    </source>
</evidence>
<dbReference type="PANTHER" id="PTHR35936:SF19">
    <property type="entry name" value="AMINO-ACID-BINDING PROTEIN YXEM-RELATED"/>
    <property type="match status" value="1"/>
</dbReference>
<dbReference type="InterPro" id="IPR001991">
    <property type="entry name" value="Na-dicarboxylate_symporter"/>
</dbReference>
<feature type="transmembrane region" description="Helical" evidence="8">
    <location>
        <begin position="202"/>
        <end position="225"/>
    </location>
</feature>
<feature type="transmembrane region" description="Helical" evidence="8">
    <location>
        <begin position="349"/>
        <end position="379"/>
    </location>
</feature>
<dbReference type="Proteomes" id="UP000613743">
    <property type="component" value="Unassembled WGS sequence"/>
</dbReference>
<dbReference type="SUPFAM" id="SSF118215">
    <property type="entry name" value="Proton glutamate symport protein"/>
    <property type="match status" value="1"/>
</dbReference>
<evidence type="ECO:0000313" key="11">
    <source>
        <dbReference type="Proteomes" id="UP000613743"/>
    </source>
</evidence>
<evidence type="ECO:0000256" key="7">
    <source>
        <dbReference type="ARBA" id="ARBA00023136"/>
    </source>
</evidence>
<dbReference type="SUPFAM" id="SSF53850">
    <property type="entry name" value="Periplasmic binding protein-like II"/>
    <property type="match status" value="1"/>
</dbReference>
<feature type="transmembrane region" description="Helical" evidence="8">
    <location>
        <begin position="124"/>
        <end position="143"/>
    </location>
</feature>
<reference evidence="10" key="1">
    <citation type="journal article" date="2014" name="Int. J. Syst. Evol. Microbiol.">
        <title>Complete genome sequence of Corynebacterium casei LMG S-19264T (=DSM 44701T), isolated from a smear-ripened cheese.</title>
        <authorList>
            <consortium name="US DOE Joint Genome Institute (JGI-PGF)"/>
            <person name="Walter F."/>
            <person name="Albersmeier A."/>
            <person name="Kalinowski J."/>
            <person name="Ruckert C."/>
        </authorList>
    </citation>
    <scope>NUCLEOTIDE SEQUENCE</scope>
    <source>
        <strain evidence="10">JCM 30804</strain>
    </source>
</reference>
<dbReference type="Pfam" id="PF00375">
    <property type="entry name" value="SDF"/>
    <property type="match status" value="1"/>
</dbReference>
<evidence type="ECO:0000313" key="10">
    <source>
        <dbReference type="EMBL" id="GGI84018.1"/>
    </source>
</evidence>
<feature type="transmembrane region" description="Helical" evidence="8">
    <location>
        <begin position="237"/>
        <end position="255"/>
    </location>
</feature>
<keyword evidence="7 8" id="KW-0472">Membrane</keyword>
<evidence type="ECO:0000256" key="4">
    <source>
        <dbReference type="ARBA" id="ARBA00022692"/>
    </source>
</evidence>